<evidence type="ECO:0000256" key="5">
    <source>
        <dbReference type="ARBA" id="ARBA00022801"/>
    </source>
</evidence>
<dbReference type="InterPro" id="IPR026843">
    <property type="entry name" value="SbcD_C"/>
</dbReference>
<accession>A0ABX6GJE6</accession>
<keyword evidence="7" id="KW-0233">DNA recombination</keyword>
<evidence type="ECO:0000259" key="8">
    <source>
        <dbReference type="Pfam" id="PF00149"/>
    </source>
</evidence>
<comment type="function">
    <text evidence="7">SbcCD cleaves DNA hairpin structures. These structures can inhibit DNA replication and are intermediates in certain DNA recombination reactions. The complex acts as a 3'-&gt;5' double strand exonuclease that can open hairpins. It also has a 5' single-strand endonuclease activity.</text>
</comment>
<keyword evidence="5 7" id="KW-0378">Hydrolase</keyword>
<dbReference type="RefSeq" id="WP_160028135.1">
    <property type="nucleotide sequence ID" value="NZ_CP041764.1"/>
</dbReference>
<dbReference type="InterPro" id="IPR004843">
    <property type="entry name" value="Calcineurin-like_PHP"/>
</dbReference>
<sequence length="409" mass="45771">MRLIHTSDWHLGQYFFTKSRAAEHQAFLRWLIAQIEQHQVDALIVAGDLFDTGSPPSYARELYNRFVVELQQTGCQLVVLGGNHDSVATLNESRELLSCLNTRVIASAQAEAGQQIVTLNRRNGQPGALLCAIPFLRPRDLLTSRAGESGTQKQQALQEAIAEHYLTLYQAACAQREALDLTLPIVATGHLTTVGVTTSDSVRDIYIGTLDAFPAQAFPPADYIALGHIHRAQKVAKSEHIRYSGSPIPLSFDELGSAKSVFMVDFADGGLQQVTTLPVPLFQPMQLIKGDLAQIEQQLQQFADYQGELPVWLDIEVATQDYLSDIQRRIQALADNLPVEVVLLRRSKEQRRQAIEQQDKETLNELSVDEVFERRLAQESELEEARRGRMRAMFRQTVDALQQNEEPSA</sequence>
<dbReference type="Proteomes" id="UP000430368">
    <property type="component" value="Chromosome"/>
</dbReference>
<dbReference type="GO" id="GO:0004527">
    <property type="term" value="F:exonuclease activity"/>
    <property type="evidence" value="ECO:0007669"/>
    <property type="project" value="UniProtKB-KW"/>
</dbReference>
<evidence type="ECO:0000313" key="11">
    <source>
        <dbReference type="Proteomes" id="UP000430368"/>
    </source>
</evidence>
<feature type="domain" description="Calcineurin-like phosphoesterase" evidence="8">
    <location>
        <begin position="1"/>
        <end position="230"/>
    </location>
</feature>
<evidence type="ECO:0000256" key="1">
    <source>
        <dbReference type="ARBA" id="ARBA00010555"/>
    </source>
</evidence>
<dbReference type="InterPro" id="IPR029052">
    <property type="entry name" value="Metallo-depent_PP-like"/>
</dbReference>
<dbReference type="Pfam" id="PF00149">
    <property type="entry name" value="Metallophos"/>
    <property type="match status" value="1"/>
</dbReference>
<evidence type="ECO:0000256" key="3">
    <source>
        <dbReference type="ARBA" id="ARBA00013365"/>
    </source>
</evidence>
<feature type="domain" description="Nuclease SbcCD subunit D C-terminal" evidence="9">
    <location>
        <begin position="282"/>
        <end position="379"/>
    </location>
</feature>
<dbReference type="SUPFAM" id="SSF56300">
    <property type="entry name" value="Metallo-dependent phosphatases"/>
    <property type="match status" value="1"/>
</dbReference>
<dbReference type="Gene3D" id="3.60.21.10">
    <property type="match status" value="1"/>
</dbReference>
<protein>
    <recommendedName>
        <fullName evidence="3 7">Nuclease SbcCD subunit D</fullName>
    </recommendedName>
</protein>
<dbReference type="CDD" id="cd00840">
    <property type="entry name" value="MPP_Mre11_N"/>
    <property type="match status" value="1"/>
</dbReference>
<evidence type="ECO:0000256" key="4">
    <source>
        <dbReference type="ARBA" id="ARBA00022722"/>
    </source>
</evidence>
<dbReference type="InterPro" id="IPR004593">
    <property type="entry name" value="SbcD"/>
</dbReference>
<evidence type="ECO:0000313" key="10">
    <source>
        <dbReference type="EMBL" id="QHA86398.1"/>
    </source>
</evidence>
<keyword evidence="6 7" id="KW-0269">Exonuclease</keyword>
<dbReference type="PANTHER" id="PTHR30337">
    <property type="entry name" value="COMPONENT OF ATP-DEPENDENT DSDNA EXONUCLEASE"/>
    <property type="match status" value="1"/>
</dbReference>
<dbReference type="InterPro" id="IPR041796">
    <property type="entry name" value="Mre11_N"/>
</dbReference>
<keyword evidence="7" id="KW-0235">DNA replication</keyword>
<keyword evidence="7" id="KW-0255">Endonuclease</keyword>
<evidence type="ECO:0000259" key="9">
    <source>
        <dbReference type="Pfam" id="PF12320"/>
    </source>
</evidence>
<dbReference type="InterPro" id="IPR050535">
    <property type="entry name" value="DNA_Repair-Maintenance_Comp"/>
</dbReference>
<comment type="subunit">
    <text evidence="2 7">Heterodimer of SbcC and SbcD.</text>
</comment>
<dbReference type="Gene3D" id="3.30.160.720">
    <property type="match status" value="1"/>
</dbReference>
<evidence type="ECO:0000256" key="2">
    <source>
        <dbReference type="ARBA" id="ARBA00011322"/>
    </source>
</evidence>
<gene>
    <name evidence="7 10" type="primary">sbcD</name>
    <name evidence="10" type="ORF">FO014_05070</name>
</gene>
<organism evidence="10 11">
    <name type="scientific">Serratia rhizosphaerae</name>
    <dbReference type="NCBI Taxonomy" id="2597702"/>
    <lineage>
        <taxon>Bacteria</taxon>
        <taxon>Pseudomonadati</taxon>
        <taxon>Pseudomonadota</taxon>
        <taxon>Gammaproteobacteria</taxon>
        <taxon>Enterobacterales</taxon>
        <taxon>Yersiniaceae</taxon>
        <taxon>Serratia</taxon>
    </lineage>
</organism>
<dbReference type="NCBIfam" id="TIGR00619">
    <property type="entry name" value="sbcd"/>
    <property type="match status" value="1"/>
</dbReference>
<evidence type="ECO:0000256" key="7">
    <source>
        <dbReference type="RuleBase" id="RU363069"/>
    </source>
</evidence>
<keyword evidence="11" id="KW-1185">Reference proteome</keyword>
<dbReference type="Pfam" id="PF12320">
    <property type="entry name" value="SbcD_C"/>
    <property type="match status" value="1"/>
</dbReference>
<evidence type="ECO:0000256" key="6">
    <source>
        <dbReference type="ARBA" id="ARBA00022839"/>
    </source>
</evidence>
<name>A0ABX6GJE6_9GAMM</name>
<proteinExistence type="inferred from homology"/>
<comment type="similarity">
    <text evidence="1 7">Belongs to the SbcD family.</text>
</comment>
<dbReference type="NCBIfam" id="NF008206">
    <property type="entry name" value="PRK10966.1"/>
    <property type="match status" value="1"/>
</dbReference>
<dbReference type="EMBL" id="CP041764">
    <property type="protein sequence ID" value="QHA86398.1"/>
    <property type="molecule type" value="Genomic_DNA"/>
</dbReference>
<keyword evidence="4 7" id="KW-0540">Nuclease</keyword>
<reference evidence="10 11" key="1">
    <citation type="submission" date="2019-07" db="EMBL/GenBank/DDBJ databases">
        <title>Serratia dokdonensis sp. nov., an elicitor of systemic resistance in Nicotiana Tabacum.</title>
        <authorList>
            <person name="Son J.-S."/>
            <person name="Hwang Y.-J."/>
            <person name="Lee S.-Y."/>
            <person name="Ghim S.-Y."/>
        </authorList>
    </citation>
    <scope>NUCLEOTIDE SEQUENCE [LARGE SCALE GENOMIC DNA]</scope>
    <source>
        <strain evidence="10 11">KUDC3025</strain>
    </source>
</reference>
<dbReference type="PANTHER" id="PTHR30337:SF0">
    <property type="entry name" value="NUCLEASE SBCCD SUBUNIT D"/>
    <property type="match status" value="1"/>
</dbReference>